<name>A0A399EHT4_9DEIN</name>
<feature type="transmembrane region" description="Helical" evidence="10">
    <location>
        <begin position="243"/>
        <end position="266"/>
    </location>
</feature>
<keyword evidence="2" id="KW-0813">Transport</keyword>
<keyword evidence="8" id="KW-0408">Iron</keyword>
<reference evidence="13 14" key="1">
    <citation type="submission" date="2018-08" db="EMBL/GenBank/DDBJ databases">
        <title>Meiothermus terrae DSM 26712 genome sequencing project.</title>
        <authorList>
            <person name="Da Costa M.S."/>
            <person name="Albuquerque L."/>
            <person name="Raposo P."/>
            <person name="Froufe H.J.C."/>
            <person name="Barroso C.S."/>
            <person name="Egas C."/>
        </authorList>
    </citation>
    <scope>NUCLEOTIDE SEQUENCE [LARGE SCALE GENOMIC DNA]</scope>
    <source>
        <strain evidence="13 14">DSM 26712</strain>
    </source>
</reference>
<dbReference type="OrthoDB" id="9804503at2"/>
<evidence type="ECO:0000259" key="12">
    <source>
        <dbReference type="PROSITE" id="PS51003"/>
    </source>
</evidence>
<dbReference type="Pfam" id="PF13631">
    <property type="entry name" value="Cytochrom_B_N_2"/>
    <property type="match status" value="1"/>
</dbReference>
<protein>
    <submittedName>
        <fullName evidence="13">Cytochrome bc1 complex cytochrome b subunit</fullName>
        <ecNumber evidence="13">1.10.2.2</ecNumber>
    </submittedName>
</protein>
<dbReference type="AlphaFoldDB" id="A0A399EHT4"/>
<dbReference type="PROSITE" id="PS51003">
    <property type="entry name" value="CYTB_CTER"/>
    <property type="match status" value="1"/>
</dbReference>
<evidence type="ECO:0000256" key="10">
    <source>
        <dbReference type="SAM" id="Phobius"/>
    </source>
</evidence>
<keyword evidence="3" id="KW-0349">Heme</keyword>
<feature type="transmembrane region" description="Helical" evidence="10">
    <location>
        <begin position="386"/>
        <end position="410"/>
    </location>
</feature>
<dbReference type="GO" id="GO:0022904">
    <property type="term" value="P:respiratory electron transport chain"/>
    <property type="evidence" value="ECO:0007669"/>
    <property type="project" value="InterPro"/>
</dbReference>
<evidence type="ECO:0000256" key="1">
    <source>
        <dbReference type="ARBA" id="ARBA00004141"/>
    </source>
</evidence>
<dbReference type="PANTHER" id="PTHR19271">
    <property type="entry name" value="CYTOCHROME B"/>
    <property type="match status" value="1"/>
</dbReference>
<dbReference type="Gene3D" id="1.20.810.10">
    <property type="entry name" value="Cytochrome Bc1 Complex, Chain C"/>
    <property type="match status" value="1"/>
</dbReference>
<evidence type="ECO:0000256" key="9">
    <source>
        <dbReference type="ARBA" id="ARBA00023136"/>
    </source>
</evidence>
<proteinExistence type="predicted"/>
<feature type="transmembrane region" description="Helical" evidence="10">
    <location>
        <begin position="94"/>
        <end position="112"/>
    </location>
</feature>
<dbReference type="Proteomes" id="UP000265715">
    <property type="component" value="Unassembled WGS sequence"/>
</dbReference>
<gene>
    <name evidence="13" type="primary">qcrB</name>
    <name evidence="13" type="ORF">Mterra_02031</name>
</gene>
<evidence type="ECO:0000256" key="2">
    <source>
        <dbReference type="ARBA" id="ARBA00022448"/>
    </source>
</evidence>
<feature type="transmembrane region" description="Helical" evidence="10">
    <location>
        <begin position="314"/>
        <end position="334"/>
    </location>
</feature>
<dbReference type="SUPFAM" id="SSF81648">
    <property type="entry name" value="a domain/subunit of cytochrome bc1 complex (Ubiquinol-cytochrome c reductase)"/>
    <property type="match status" value="1"/>
</dbReference>
<evidence type="ECO:0000256" key="7">
    <source>
        <dbReference type="ARBA" id="ARBA00022989"/>
    </source>
</evidence>
<feature type="transmembrane region" description="Helical" evidence="10">
    <location>
        <begin position="124"/>
        <end position="144"/>
    </location>
</feature>
<keyword evidence="7 10" id="KW-1133">Transmembrane helix</keyword>
<dbReference type="GO" id="GO:0009055">
    <property type="term" value="F:electron transfer activity"/>
    <property type="evidence" value="ECO:0007669"/>
    <property type="project" value="InterPro"/>
</dbReference>
<dbReference type="PROSITE" id="PS51002">
    <property type="entry name" value="CYTB_NTER"/>
    <property type="match status" value="1"/>
</dbReference>
<dbReference type="GO" id="GO:0016491">
    <property type="term" value="F:oxidoreductase activity"/>
    <property type="evidence" value="ECO:0007669"/>
    <property type="project" value="UniProtKB-KW"/>
</dbReference>
<dbReference type="Pfam" id="PF00032">
    <property type="entry name" value="Cytochrom_B_C"/>
    <property type="match status" value="1"/>
</dbReference>
<dbReference type="InterPro" id="IPR005797">
    <property type="entry name" value="Cyt_b/b6_N"/>
</dbReference>
<feature type="domain" description="Cytochrome b/b6 C-terminal region profile" evidence="12">
    <location>
        <begin position="275"/>
        <end position="419"/>
    </location>
</feature>
<dbReference type="EMBL" id="QXDL01000077">
    <property type="protein sequence ID" value="RIH84234.1"/>
    <property type="molecule type" value="Genomic_DNA"/>
</dbReference>
<feature type="transmembrane region" description="Helical" evidence="10">
    <location>
        <begin position="355"/>
        <end position="374"/>
    </location>
</feature>
<dbReference type="InterPro" id="IPR036150">
    <property type="entry name" value="Cyt_b/b6_C_sf"/>
</dbReference>
<keyword evidence="4 10" id="KW-0812">Transmembrane</keyword>
<keyword evidence="6" id="KW-0249">Electron transport</keyword>
<dbReference type="InterPro" id="IPR027387">
    <property type="entry name" value="Cytb/b6-like_sf"/>
</dbReference>
<evidence type="ECO:0000256" key="8">
    <source>
        <dbReference type="ARBA" id="ARBA00023004"/>
    </source>
</evidence>
<evidence type="ECO:0000256" key="3">
    <source>
        <dbReference type="ARBA" id="ARBA00022617"/>
    </source>
</evidence>
<evidence type="ECO:0000313" key="14">
    <source>
        <dbReference type="Proteomes" id="UP000265715"/>
    </source>
</evidence>
<feature type="domain" description="Cytochrome b/b6 N-terminal region profile" evidence="11">
    <location>
        <begin position="1"/>
        <end position="223"/>
    </location>
</feature>
<comment type="subcellular location">
    <subcellularLocation>
        <location evidence="1">Membrane</location>
        <topology evidence="1">Multi-pass membrane protein</topology>
    </subcellularLocation>
</comment>
<sequence>MYQWLDERLDLSRLNAKFLRKAFPVHHSFFLGEITLFAFVVLVLTGIFLTLNYEPSTRPVKIEGYNDPVPAAYASILYIDSLPFGAVLRSLHHWSAHIMIAAAFLHMLRIHLTGAYKKPRELNWLIGIVLLVLAIVTAFTGYALPFDNYALTATGIGYHIGEAAPWLGKAMSAILFAGELEASNTKTIPRLFSIHVLWLPLLLIAMIGAHLLLMVKQKHTQPKYAEKVAPGRILGVPAMPQQAVMMGVLFLVYVAVTTFIAGAFLAHPVEAFGPPTPNTPSVKPDWYFMWIYGILQILPQWDLKILGANFGPQFVGGILVPTLIIVGAMAIPFLEPQKEKQRYLELPSQHPRRTSFVLAMLMFYIMATLAGYKIDFLNANPNLSSGTLIAILWVLLIVAPILTYVISYILMKAAYRGREVELEFTGRASAADD</sequence>
<evidence type="ECO:0000256" key="6">
    <source>
        <dbReference type="ARBA" id="ARBA00022982"/>
    </source>
</evidence>
<evidence type="ECO:0000259" key="11">
    <source>
        <dbReference type="PROSITE" id="PS51002"/>
    </source>
</evidence>
<dbReference type="SUPFAM" id="SSF81342">
    <property type="entry name" value="Transmembrane di-heme cytochromes"/>
    <property type="match status" value="1"/>
</dbReference>
<keyword evidence="5" id="KW-0479">Metal-binding</keyword>
<accession>A0A399EHT4</accession>
<evidence type="ECO:0000256" key="5">
    <source>
        <dbReference type="ARBA" id="ARBA00022723"/>
    </source>
</evidence>
<dbReference type="EC" id="1.10.2.2" evidence="13"/>
<keyword evidence="13" id="KW-0560">Oxidoreductase</keyword>
<feature type="transmembrane region" description="Helical" evidence="10">
    <location>
        <begin position="29"/>
        <end position="51"/>
    </location>
</feature>
<keyword evidence="9 10" id="KW-0472">Membrane</keyword>
<dbReference type="InterPro" id="IPR005798">
    <property type="entry name" value="Cyt_b/b6_C"/>
</dbReference>
<dbReference type="PANTHER" id="PTHR19271:SF16">
    <property type="entry name" value="CYTOCHROME B"/>
    <property type="match status" value="1"/>
</dbReference>
<keyword evidence="14" id="KW-1185">Reference proteome</keyword>
<dbReference type="GO" id="GO:0046872">
    <property type="term" value="F:metal ion binding"/>
    <property type="evidence" value="ECO:0007669"/>
    <property type="project" value="UniProtKB-KW"/>
</dbReference>
<dbReference type="InterPro" id="IPR016174">
    <property type="entry name" value="Di-haem_cyt_TM"/>
</dbReference>
<dbReference type="RefSeq" id="WP_119315119.1">
    <property type="nucleotide sequence ID" value="NZ_QXDL01000077.1"/>
</dbReference>
<evidence type="ECO:0000256" key="4">
    <source>
        <dbReference type="ARBA" id="ARBA00022692"/>
    </source>
</evidence>
<comment type="caution">
    <text evidence="13">The sequence shown here is derived from an EMBL/GenBank/DDBJ whole genome shotgun (WGS) entry which is preliminary data.</text>
</comment>
<evidence type="ECO:0000313" key="13">
    <source>
        <dbReference type="EMBL" id="RIH84234.1"/>
    </source>
</evidence>
<feature type="transmembrane region" description="Helical" evidence="10">
    <location>
        <begin position="192"/>
        <end position="213"/>
    </location>
</feature>
<organism evidence="13 14">
    <name type="scientific">Calidithermus terrae</name>
    <dbReference type="NCBI Taxonomy" id="1408545"/>
    <lineage>
        <taxon>Bacteria</taxon>
        <taxon>Thermotogati</taxon>
        <taxon>Deinococcota</taxon>
        <taxon>Deinococci</taxon>
        <taxon>Thermales</taxon>
        <taxon>Thermaceae</taxon>
        <taxon>Calidithermus</taxon>
    </lineage>
</organism>
<dbReference type="GO" id="GO:0016020">
    <property type="term" value="C:membrane"/>
    <property type="evidence" value="ECO:0007669"/>
    <property type="project" value="UniProtKB-SubCell"/>
</dbReference>